<evidence type="ECO:0000256" key="10">
    <source>
        <dbReference type="ARBA" id="ARBA00049244"/>
    </source>
</evidence>
<evidence type="ECO:0000256" key="7">
    <source>
        <dbReference type="ARBA" id="ARBA00022932"/>
    </source>
</evidence>
<keyword evidence="4" id="KW-0548">Nucleotidyltransferase</keyword>
<dbReference type="CDD" id="cd08637">
    <property type="entry name" value="DNA_pol_A_pol_I_C"/>
    <property type="match status" value="1"/>
</dbReference>
<dbReference type="PANTHER" id="PTHR10133:SF27">
    <property type="entry name" value="DNA POLYMERASE NU"/>
    <property type="match status" value="1"/>
</dbReference>
<name>A0A1F4XRZ1_9BACT</name>
<keyword evidence="5" id="KW-0235">DNA replication</keyword>
<dbReference type="Gene3D" id="1.20.1060.10">
    <property type="entry name" value="Taq DNA Polymerase, Chain T, domain 4"/>
    <property type="match status" value="1"/>
</dbReference>
<sequence length="813" mass="90551">MKKQDKKRLVLLDTHAILHRAYHALPELSSSKGEPTGALYGLISMLVKLIVELGPDYIVAAYDLPGGTHRHAAFDGYKAKRAKTEDALAMQIDRARDVLAAFGIPLYEKAGFEADDVIGTIVEKVKHKRDLEVVIASGDMDTLQLVDGDKVRVYTLRKGLTDTVIYDETLVKERYGFGPELLPDYKGLRGDPSDNIPGIVGIGDKTATTLIKEFGSVEEIYKTLKKHPEWFEKAGVKGKTLEKIQAGKEAAEFSKVLGTIHRNAPIDFKMPEHTWKEGSDPQRALDMLANFEFRSLAPRVRQVFGVSGFAKDARSGDLPAGKAGINGTPAGELFASLGEPAENIPEDELQKILLAVSVLDSNIAKPELEDIYRMGNSRNFEEAKKNILAEIKEKELTFVYEQIELPLSPVLRAMEKRGVKIDTDFLKKLSKEYTKELEKIAARIYKHAGGPFNISSPKQLGDVLYDKLGLKPARQKKTPTGARSTRESELEKMKDLHPIVEDILAYRELSKLLGTYIDNLPTLVDNQSRVHTTFIQIGAATGRLATQNPGLQNIPIKTDLGRAIRNAFVADKGTTMVAFDYSQIELRIAAWLSGDPGLTQIFKDGRDVHTEVASRVFHVKANEVTYDQRRVAKVINFGILYGMGVTALQQSLSTGRAEAQEFYNQYFEAFPRLAAYIDEVKAEAARQGYTETYFGRRRYFDGIKSPIPYVRAAAERMAINAPMQGTQADIIKLAMVKIDELLKKEGHENGAHLLLQVHDELVFEIEDKKVGVLAPKIKDIMEHIVPAKDRNNIPIIAEGKAGKNWGEMERIKI</sequence>
<gene>
    <name evidence="13" type="ORF">A3F55_00550</name>
</gene>
<dbReference type="InterPro" id="IPR008918">
    <property type="entry name" value="HhH2"/>
</dbReference>
<comment type="similarity">
    <text evidence="1">Belongs to the DNA polymerase type-A family.</text>
</comment>
<evidence type="ECO:0000256" key="8">
    <source>
        <dbReference type="ARBA" id="ARBA00023125"/>
    </source>
</evidence>
<feature type="domain" description="5'-3' exonuclease" evidence="11">
    <location>
        <begin position="7"/>
        <end position="276"/>
    </location>
</feature>
<dbReference type="InterPro" id="IPR020045">
    <property type="entry name" value="DNA_polI_H3TH"/>
</dbReference>
<dbReference type="Gene3D" id="3.30.70.370">
    <property type="match status" value="1"/>
</dbReference>
<dbReference type="GO" id="GO:0008409">
    <property type="term" value="F:5'-3' exonuclease activity"/>
    <property type="evidence" value="ECO:0007669"/>
    <property type="project" value="InterPro"/>
</dbReference>
<dbReference type="GO" id="GO:0003677">
    <property type="term" value="F:DNA binding"/>
    <property type="evidence" value="ECO:0007669"/>
    <property type="project" value="UniProtKB-KW"/>
</dbReference>
<reference evidence="13 14" key="1">
    <citation type="journal article" date="2016" name="Nat. Commun.">
        <title>Thousands of microbial genomes shed light on interconnected biogeochemical processes in an aquifer system.</title>
        <authorList>
            <person name="Anantharaman K."/>
            <person name="Brown C.T."/>
            <person name="Hug L.A."/>
            <person name="Sharon I."/>
            <person name="Castelle C.J."/>
            <person name="Probst A.J."/>
            <person name="Thomas B.C."/>
            <person name="Singh A."/>
            <person name="Wilkins M.J."/>
            <person name="Karaoz U."/>
            <person name="Brodie E.L."/>
            <person name="Williams K.H."/>
            <person name="Hubbard S.S."/>
            <person name="Banfield J.F."/>
        </authorList>
    </citation>
    <scope>NUCLEOTIDE SEQUENCE [LARGE SCALE GENOMIC DNA]</scope>
</reference>
<evidence type="ECO:0000256" key="2">
    <source>
        <dbReference type="ARBA" id="ARBA00012417"/>
    </source>
</evidence>
<dbReference type="EC" id="2.7.7.7" evidence="2"/>
<evidence type="ECO:0000256" key="9">
    <source>
        <dbReference type="ARBA" id="ARBA00023204"/>
    </source>
</evidence>
<dbReference type="FunFam" id="1.10.150.20:FF:000003">
    <property type="entry name" value="DNA polymerase I"/>
    <property type="match status" value="1"/>
</dbReference>
<dbReference type="Gene3D" id="3.40.50.1010">
    <property type="entry name" value="5'-nuclease"/>
    <property type="match status" value="1"/>
</dbReference>
<dbReference type="FunFam" id="1.10.150.20:FF:000002">
    <property type="entry name" value="DNA polymerase I"/>
    <property type="match status" value="1"/>
</dbReference>
<keyword evidence="7" id="KW-0239">DNA-directed DNA polymerase</keyword>
<feature type="domain" description="DNA-directed DNA polymerase family A palm" evidence="12">
    <location>
        <begin position="561"/>
        <end position="769"/>
    </location>
</feature>
<evidence type="ECO:0000256" key="6">
    <source>
        <dbReference type="ARBA" id="ARBA00022763"/>
    </source>
</evidence>
<dbReference type="PANTHER" id="PTHR10133">
    <property type="entry name" value="DNA POLYMERASE I"/>
    <property type="match status" value="1"/>
</dbReference>
<comment type="caution">
    <text evidence="13">The sequence shown here is derived from an EMBL/GenBank/DDBJ whole genome shotgun (WGS) entry which is preliminary data.</text>
</comment>
<keyword evidence="8" id="KW-0238">DNA-binding</keyword>
<dbReference type="Pfam" id="PF00476">
    <property type="entry name" value="DNA_pol_A"/>
    <property type="match status" value="1"/>
</dbReference>
<evidence type="ECO:0000256" key="3">
    <source>
        <dbReference type="ARBA" id="ARBA00022679"/>
    </source>
</evidence>
<dbReference type="PROSITE" id="PS00447">
    <property type="entry name" value="DNA_POLYMERASE_A"/>
    <property type="match status" value="1"/>
</dbReference>
<dbReference type="SMART" id="SM00482">
    <property type="entry name" value="POLAc"/>
    <property type="match status" value="1"/>
</dbReference>
<dbReference type="AlphaFoldDB" id="A0A1F4XRZ1"/>
<organism evidence="13 14">
    <name type="scientific">Candidatus Adlerbacteria bacterium RIFCSPHIGHO2_12_FULL_53_18</name>
    <dbReference type="NCBI Taxonomy" id="1797242"/>
    <lineage>
        <taxon>Bacteria</taxon>
        <taxon>Candidatus Adleribacteriota</taxon>
    </lineage>
</organism>
<comment type="catalytic activity">
    <reaction evidence="10">
        <text>DNA(n) + a 2'-deoxyribonucleoside 5'-triphosphate = DNA(n+1) + diphosphate</text>
        <dbReference type="Rhea" id="RHEA:22508"/>
        <dbReference type="Rhea" id="RHEA-COMP:17339"/>
        <dbReference type="Rhea" id="RHEA-COMP:17340"/>
        <dbReference type="ChEBI" id="CHEBI:33019"/>
        <dbReference type="ChEBI" id="CHEBI:61560"/>
        <dbReference type="ChEBI" id="CHEBI:173112"/>
        <dbReference type="EC" id="2.7.7.7"/>
    </reaction>
</comment>
<dbReference type="Pfam" id="PF01367">
    <property type="entry name" value="5_3_exonuc"/>
    <property type="match status" value="1"/>
</dbReference>
<dbReference type="InterPro" id="IPR001098">
    <property type="entry name" value="DNA-dir_DNA_pol_A_palm_dom"/>
</dbReference>
<dbReference type="InterPro" id="IPR043502">
    <property type="entry name" value="DNA/RNA_pol_sf"/>
</dbReference>
<dbReference type="GO" id="GO:0006261">
    <property type="term" value="P:DNA-templated DNA replication"/>
    <property type="evidence" value="ECO:0007669"/>
    <property type="project" value="InterPro"/>
</dbReference>
<dbReference type="SUPFAM" id="SSF47807">
    <property type="entry name" value="5' to 3' exonuclease, C-terminal subdomain"/>
    <property type="match status" value="1"/>
</dbReference>
<dbReference type="InterPro" id="IPR029060">
    <property type="entry name" value="PIN-like_dom_sf"/>
</dbReference>
<evidence type="ECO:0000313" key="13">
    <source>
        <dbReference type="EMBL" id="OGC84445.1"/>
    </source>
</evidence>
<dbReference type="InterPro" id="IPR002298">
    <property type="entry name" value="DNA_polymerase_A"/>
</dbReference>
<evidence type="ECO:0000259" key="12">
    <source>
        <dbReference type="SMART" id="SM00482"/>
    </source>
</evidence>
<dbReference type="Pfam" id="PF02739">
    <property type="entry name" value="5_3_exonuc_N"/>
    <property type="match status" value="1"/>
</dbReference>
<dbReference type="FunFam" id="1.20.1060.10:FF:000001">
    <property type="entry name" value="DNA polymerase I"/>
    <property type="match status" value="1"/>
</dbReference>
<dbReference type="CDD" id="cd09859">
    <property type="entry name" value="PIN_53EXO"/>
    <property type="match status" value="1"/>
</dbReference>
<dbReference type="PRINTS" id="PR00868">
    <property type="entry name" value="DNAPOLI"/>
</dbReference>
<dbReference type="EMBL" id="MEWW01000016">
    <property type="protein sequence ID" value="OGC84445.1"/>
    <property type="molecule type" value="Genomic_DNA"/>
</dbReference>
<dbReference type="InterPro" id="IPR002421">
    <property type="entry name" value="5-3_exonuclease"/>
</dbReference>
<evidence type="ECO:0000259" key="11">
    <source>
        <dbReference type="SMART" id="SM00475"/>
    </source>
</evidence>
<dbReference type="InterPro" id="IPR036279">
    <property type="entry name" value="5-3_exonuclease_C_sf"/>
</dbReference>
<evidence type="ECO:0000256" key="4">
    <source>
        <dbReference type="ARBA" id="ARBA00022695"/>
    </source>
</evidence>
<evidence type="ECO:0000256" key="5">
    <source>
        <dbReference type="ARBA" id="ARBA00022705"/>
    </source>
</evidence>
<evidence type="ECO:0000256" key="1">
    <source>
        <dbReference type="ARBA" id="ARBA00007705"/>
    </source>
</evidence>
<dbReference type="Gene3D" id="1.10.150.20">
    <property type="entry name" value="5' to 3' exonuclease, C-terminal subdomain"/>
    <property type="match status" value="2"/>
</dbReference>
<dbReference type="GO" id="GO:0006302">
    <property type="term" value="P:double-strand break repair"/>
    <property type="evidence" value="ECO:0007669"/>
    <property type="project" value="TreeGrafter"/>
</dbReference>
<dbReference type="GO" id="GO:0003887">
    <property type="term" value="F:DNA-directed DNA polymerase activity"/>
    <property type="evidence" value="ECO:0007669"/>
    <property type="project" value="UniProtKB-KW"/>
</dbReference>
<dbReference type="SMART" id="SM00475">
    <property type="entry name" value="53EXOc"/>
    <property type="match status" value="1"/>
</dbReference>
<proteinExistence type="inferred from homology"/>
<evidence type="ECO:0000313" key="14">
    <source>
        <dbReference type="Proteomes" id="UP000178091"/>
    </source>
</evidence>
<keyword evidence="3" id="KW-0808">Transferase</keyword>
<keyword evidence="9" id="KW-0234">DNA repair</keyword>
<accession>A0A1F4XRZ1</accession>
<dbReference type="SMART" id="SM00279">
    <property type="entry name" value="HhH2"/>
    <property type="match status" value="1"/>
</dbReference>
<dbReference type="CDD" id="cd09898">
    <property type="entry name" value="H3TH_53EXO"/>
    <property type="match status" value="1"/>
</dbReference>
<dbReference type="InterPro" id="IPR019760">
    <property type="entry name" value="DNA-dir_DNA_pol_A_CS"/>
</dbReference>
<dbReference type="InterPro" id="IPR020046">
    <property type="entry name" value="5-3_exonucl_a-hlix_arch_N"/>
</dbReference>
<dbReference type="Proteomes" id="UP000178091">
    <property type="component" value="Unassembled WGS sequence"/>
</dbReference>
<dbReference type="SUPFAM" id="SSF56672">
    <property type="entry name" value="DNA/RNA polymerases"/>
    <property type="match status" value="1"/>
</dbReference>
<keyword evidence="6" id="KW-0227">DNA damage</keyword>
<protein>
    <recommendedName>
        <fullName evidence="2">DNA-directed DNA polymerase</fullName>
        <ecNumber evidence="2">2.7.7.7</ecNumber>
    </recommendedName>
</protein>
<dbReference type="SUPFAM" id="SSF88723">
    <property type="entry name" value="PIN domain-like"/>
    <property type="match status" value="1"/>
</dbReference>